<dbReference type="NCBIfam" id="TIGR00756">
    <property type="entry name" value="PPR"/>
    <property type="match status" value="4"/>
</dbReference>
<keyword evidence="4" id="KW-0677">Repeat</keyword>
<feature type="repeat" description="PPR" evidence="7">
    <location>
        <begin position="595"/>
        <end position="629"/>
    </location>
</feature>
<evidence type="ECO:0000256" key="2">
    <source>
        <dbReference type="ARBA" id="ARBA00022528"/>
    </source>
</evidence>
<dbReference type="FunFam" id="1.25.40.10:FF:000645">
    <property type="entry name" value="Pentatricopeptide repeat-containing protein chloroplastic"/>
    <property type="match status" value="1"/>
</dbReference>
<dbReference type="InterPro" id="IPR011990">
    <property type="entry name" value="TPR-like_helical_dom_sf"/>
</dbReference>
<feature type="repeat" description="PPR" evidence="7">
    <location>
        <begin position="392"/>
        <end position="426"/>
    </location>
</feature>
<dbReference type="GO" id="GO:0009507">
    <property type="term" value="C:chloroplast"/>
    <property type="evidence" value="ECO:0007669"/>
    <property type="project" value="UniProtKB-SubCell"/>
</dbReference>
<evidence type="ECO:0000256" key="3">
    <source>
        <dbReference type="ARBA" id="ARBA00022640"/>
    </source>
</evidence>
<dbReference type="Pfam" id="PF20431">
    <property type="entry name" value="E_motif"/>
    <property type="match status" value="1"/>
</dbReference>
<keyword evidence="3" id="KW-0934">Plastid</keyword>
<feature type="repeat" description="PPR" evidence="7">
    <location>
        <begin position="289"/>
        <end position="323"/>
    </location>
</feature>
<dbReference type="EMBL" id="NMUH01002314">
    <property type="protein sequence ID" value="MQL99218.1"/>
    <property type="molecule type" value="Genomic_DNA"/>
</dbReference>
<evidence type="ECO:0000256" key="5">
    <source>
        <dbReference type="ARBA" id="ARBA00022946"/>
    </source>
</evidence>
<dbReference type="SUPFAM" id="SSF48452">
    <property type="entry name" value="TPR-like"/>
    <property type="match status" value="1"/>
</dbReference>
<organism evidence="9 10">
    <name type="scientific">Colocasia esculenta</name>
    <name type="common">Wild taro</name>
    <name type="synonym">Arum esculentum</name>
    <dbReference type="NCBI Taxonomy" id="4460"/>
    <lineage>
        <taxon>Eukaryota</taxon>
        <taxon>Viridiplantae</taxon>
        <taxon>Streptophyta</taxon>
        <taxon>Embryophyta</taxon>
        <taxon>Tracheophyta</taxon>
        <taxon>Spermatophyta</taxon>
        <taxon>Magnoliopsida</taxon>
        <taxon>Liliopsida</taxon>
        <taxon>Araceae</taxon>
        <taxon>Aroideae</taxon>
        <taxon>Colocasieae</taxon>
        <taxon>Colocasia</taxon>
    </lineage>
</organism>
<protein>
    <recommendedName>
        <fullName evidence="11">Pentatricopeptide repeat-containing protein</fullName>
    </recommendedName>
</protein>
<evidence type="ECO:0000256" key="1">
    <source>
        <dbReference type="ARBA" id="ARBA00004229"/>
    </source>
</evidence>
<dbReference type="Proteomes" id="UP000652761">
    <property type="component" value="Unassembled WGS sequence"/>
</dbReference>
<accession>A0A843VRB8</accession>
<feature type="compositionally biased region" description="Pro residues" evidence="8">
    <location>
        <begin position="1"/>
        <end position="13"/>
    </location>
</feature>
<feature type="repeat" description="PPR" evidence="7">
    <location>
        <begin position="186"/>
        <end position="220"/>
    </location>
</feature>
<dbReference type="Pfam" id="PF13041">
    <property type="entry name" value="PPR_2"/>
    <property type="match status" value="2"/>
</dbReference>
<dbReference type="FunFam" id="1.25.40.10:FF:000496">
    <property type="entry name" value="Pentatricopeptide repeat-containing protein chloroplastic"/>
    <property type="match status" value="1"/>
</dbReference>
<feature type="compositionally biased region" description="Polar residues" evidence="8">
    <location>
        <begin position="23"/>
        <end position="43"/>
    </location>
</feature>
<dbReference type="InterPro" id="IPR046960">
    <property type="entry name" value="PPR_At4g14850-like_plant"/>
</dbReference>
<dbReference type="OrthoDB" id="756178at2759"/>
<sequence length="830" mass="92620">MSALLPLPPPPLPAHSGCPHSPTPETSSSRGTHLAFPQNSPENSPKRKPTVRARLSQLCKEGRPDLARRLFDALPRPVPTVLWNTLLIGYVCNAMPEAALLLYAHMNAARDAGSDAYTYSSALKACADARLLRLGKSIHCRIVRRYPRMPRNRVLNNSLLNMYANALDFPGIDVVEMLFDTMRNKNVVSWNTMFGWYVKTQRPLDALNRFKAMLEAGMSPSTVSFINVFPAVASVCDHKISNVLYGMLVKYGSEYVQDVFVTSSAIAMYSELSDISSARQVFDAAVRRNTEVWNTMIGGYVQNDIPEAALDLFVQVLGLDVVLADTVTYLAAVMAVSLLQVVQFGEQIHAFMVKKNLMTFPTILCNALMVMYSRCNSVQAAFELFHQMPERDIVSWNTMVTAFVQNGFNFEGLLLVYEMQKEGFDVDSVTITALLSAASNLRNIRIGKEAHSYLIRHGIRCEGMNSYLIDMYAKSGTVETARRLFDTDRCCERDQVTWNAMIAGYAQSGQLESAISIFRQMLEENQVPSSVTLSSILPAFSAVGGVRSGKEMHGFAIRNFLDKNIFVNTALVDMYSKCGGITYAEKVFNGMQEKNSVTYTTMISGLGMHGLGKRALSLFWKMQELGMKPDAVTFVAVMTACSYSGLVEEGLDFFYLMENELGIPASTEHYCCVVDMLGRAGRIKEAYDFVRELGEQGNSVGIWGSLLAACKMHGKLELGKRVAEKLFEIEKGNTHSGYHVLLSNVYAAEKSWENVDRIRKGMRARGLRKEPGFSLIKVGDAFHRFMSRDQHHPEHDQIKGMLDELSLPMKMAGYENVIPEFMDEISEPHE</sequence>
<dbReference type="PANTHER" id="PTHR47926">
    <property type="entry name" value="PENTATRICOPEPTIDE REPEAT-CONTAINING PROTEIN"/>
    <property type="match status" value="1"/>
</dbReference>
<dbReference type="PROSITE" id="PS51375">
    <property type="entry name" value="PPR"/>
    <property type="match status" value="5"/>
</dbReference>
<evidence type="ECO:0000313" key="10">
    <source>
        <dbReference type="Proteomes" id="UP000652761"/>
    </source>
</evidence>
<dbReference type="Gene3D" id="1.25.40.10">
    <property type="entry name" value="Tetratricopeptide repeat domain"/>
    <property type="match status" value="7"/>
</dbReference>
<dbReference type="FunFam" id="1.25.40.10:FF:000797">
    <property type="entry name" value="Pentatricopeptide repeat-containing protein chloroplastic"/>
    <property type="match status" value="1"/>
</dbReference>
<dbReference type="PANTHER" id="PTHR47926:SF452">
    <property type="entry name" value="PENTATRICOPEPTIDE REPEAT-CONTAINING PROTEIN"/>
    <property type="match status" value="1"/>
</dbReference>
<keyword evidence="10" id="KW-1185">Reference proteome</keyword>
<dbReference type="AlphaFoldDB" id="A0A843VRB8"/>
<evidence type="ECO:0008006" key="11">
    <source>
        <dbReference type="Google" id="ProtNLM"/>
    </source>
</evidence>
<proteinExistence type="inferred from homology"/>
<keyword evidence="2" id="KW-0150">Chloroplast</keyword>
<dbReference type="InterPro" id="IPR002885">
    <property type="entry name" value="PPR_rpt"/>
</dbReference>
<comment type="caution">
    <text evidence="9">The sequence shown here is derived from an EMBL/GenBank/DDBJ whole genome shotgun (WGS) entry which is preliminary data.</text>
</comment>
<dbReference type="GO" id="GO:0009451">
    <property type="term" value="P:RNA modification"/>
    <property type="evidence" value="ECO:0007669"/>
    <property type="project" value="InterPro"/>
</dbReference>
<evidence type="ECO:0000256" key="7">
    <source>
        <dbReference type="PROSITE-ProRule" id="PRU00708"/>
    </source>
</evidence>
<evidence type="ECO:0000256" key="8">
    <source>
        <dbReference type="SAM" id="MobiDB-lite"/>
    </source>
</evidence>
<evidence type="ECO:0000256" key="4">
    <source>
        <dbReference type="ARBA" id="ARBA00022737"/>
    </source>
</evidence>
<feature type="region of interest" description="Disordered" evidence="8">
    <location>
        <begin position="1"/>
        <end position="51"/>
    </location>
</feature>
<keyword evidence="5" id="KW-0809">Transit peptide</keyword>
<comment type="similarity">
    <text evidence="6">Belongs to the PPR family. PCMP-E subfamily.</text>
</comment>
<dbReference type="Pfam" id="PF01535">
    <property type="entry name" value="PPR"/>
    <property type="match status" value="6"/>
</dbReference>
<evidence type="ECO:0000256" key="6">
    <source>
        <dbReference type="ARBA" id="ARBA00061659"/>
    </source>
</evidence>
<comment type="subcellular location">
    <subcellularLocation>
        <location evidence="1">Plastid</location>
        <location evidence="1">Chloroplast</location>
    </subcellularLocation>
</comment>
<reference evidence="9" key="1">
    <citation type="submission" date="2017-07" db="EMBL/GenBank/DDBJ databases">
        <title>Taro Niue Genome Assembly and Annotation.</title>
        <authorList>
            <person name="Atibalentja N."/>
            <person name="Keating K."/>
            <person name="Fields C.J."/>
        </authorList>
    </citation>
    <scope>NUCLEOTIDE SEQUENCE</scope>
    <source>
        <strain evidence="9">Niue_2</strain>
        <tissue evidence="9">Leaf</tissue>
    </source>
</reference>
<dbReference type="InterPro" id="IPR046848">
    <property type="entry name" value="E_motif"/>
</dbReference>
<evidence type="ECO:0000313" key="9">
    <source>
        <dbReference type="EMBL" id="MQL99218.1"/>
    </source>
</evidence>
<dbReference type="GO" id="GO:0003729">
    <property type="term" value="F:mRNA binding"/>
    <property type="evidence" value="ECO:0007669"/>
    <property type="project" value="UniProtKB-ARBA"/>
</dbReference>
<name>A0A843VRB8_COLES</name>
<dbReference type="FunFam" id="1.25.40.10:FF:000243">
    <property type="entry name" value="Pentatricopeptide repeat-containing protein chloroplastic"/>
    <property type="match status" value="1"/>
</dbReference>
<gene>
    <name evidence="9" type="ORF">Taro_031938</name>
</gene>
<feature type="repeat" description="PPR" evidence="7">
    <location>
        <begin position="494"/>
        <end position="528"/>
    </location>
</feature>